<reference evidence="2" key="1">
    <citation type="journal article" date="2013" name="Nature">
        <title>Draft genome of the wheat A-genome progenitor Triticum urartu.</title>
        <authorList>
            <person name="Ling H.Q."/>
            <person name="Zhao S."/>
            <person name="Liu D."/>
            <person name="Wang J."/>
            <person name="Sun H."/>
            <person name="Zhang C."/>
            <person name="Fan H."/>
            <person name="Li D."/>
            <person name="Dong L."/>
            <person name="Tao Y."/>
            <person name="Gao C."/>
            <person name="Wu H."/>
            <person name="Li Y."/>
            <person name="Cui Y."/>
            <person name="Guo X."/>
            <person name="Zheng S."/>
            <person name="Wang B."/>
            <person name="Yu K."/>
            <person name="Liang Q."/>
            <person name="Yang W."/>
            <person name="Lou X."/>
            <person name="Chen J."/>
            <person name="Feng M."/>
            <person name="Jian J."/>
            <person name="Zhang X."/>
            <person name="Luo G."/>
            <person name="Jiang Y."/>
            <person name="Liu J."/>
            <person name="Wang Z."/>
            <person name="Sha Y."/>
            <person name="Zhang B."/>
            <person name="Wu H."/>
            <person name="Tang D."/>
            <person name="Shen Q."/>
            <person name="Xue P."/>
            <person name="Zou S."/>
            <person name="Wang X."/>
            <person name="Liu X."/>
            <person name="Wang F."/>
            <person name="Yang Y."/>
            <person name="An X."/>
            <person name="Dong Z."/>
            <person name="Zhang K."/>
            <person name="Zhang X."/>
            <person name="Luo M.C."/>
            <person name="Dvorak J."/>
            <person name="Tong Y."/>
            <person name="Wang J."/>
            <person name="Yang H."/>
            <person name="Li Z."/>
            <person name="Wang D."/>
            <person name="Zhang A."/>
            <person name="Wang J."/>
        </authorList>
    </citation>
    <scope>NUCLEOTIDE SEQUENCE</scope>
    <source>
        <strain evidence="2">cv. G1812</strain>
    </source>
</reference>
<keyword evidence="2" id="KW-1185">Reference proteome</keyword>
<reference evidence="1" key="2">
    <citation type="submission" date="2018-03" db="EMBL/GenBank/DDBJ databases">
        <title>The Triticum urartu genome reveals the dynamic nature of wheat genome evolution.</title>
        <authorList>
            <person name="Ling H."/>
            <person name="Ma B."/>
            <person name="Shi X."/>
            <person name="Liu H."/>
            <person name="Dong L."/>
            <person name="Sun H."/>
            <person name="Cao Y."/>
            <person name="Gao Q."/>
            <person name="Zheng S."/>
            <person name="Li Y."/>
            <person name="Yu Y."/>
            <person name="Du H."/>
            <person name="Qi M."/>
            <person name="Li Y."/>
            <person name="Yu H."/>
            <person name="Cui Y."/>
            <person name="Wang N."/>
            <person name="Chen C."/>
            <person name="Wu H."/>
            <person name="Zhao Y."/>
            <person name="Zhang J."/>
            <person name="Li Y."/>
            <person name="Zhou W."/>
            <person name="Zhang B."/>
            <person name="Hu W."/>
            <person name="Eijk M."/>
            <person name="Tang J."/>
            <person name="Witsenboer H."/>
            <person name="Zhao S."/>
            <person name="Li Z."/>
            <person name="Zhang A."/>
            <person name="Wang D."/>
            <person name="Liang C."/>
        </authorList>
    </citation>
    <scope>NUCLEOTIDE SEQUENCE [LARGE SCALE GENOMIC DNA]</scope>
    <source>
        <strain evidence="1">cv. G1812</strain>
    </source>
</reference>
<sequence length="68" mass="7248">MLNGGDMPRAVHNITGEVTGCGALRRLPATKTSLPILNALAGPREAHRHTALGRQVSVAVIFVQHQIK</sequence>
<name>A0A8R7VAE0_TRIUA</name>
<evidence type="ECO:0000313" key="1">
    <source>
        <dbReference type="EnsemblPlants" id="TuG1812G0700004689.01.T01"/>
    </source>
</evidence>
<dbReference type="Proteomes" id="UP000015106">
    <property type="component" value="Chromosome 7"/>
</dbReference>
<organism evidence="1 2">
    <name type="scientific">Triticum urartu</name>
    <name type="common">Red wild einkorn</name>
    <name type="synonym">Crithodium urartu</name>
    <dbReference type="NCBI Taxonomy" id="4572"/>
    <lineage>
        <taxon>Eukaryota</taxon>
        <taxon>Viridiplantae</taxon>
        <taxon>Streptophyta</taxon>
        <taxon>Embryophyta</taxon>
        <taxon>Tracheophyta</taxon>
        <taxon>Spermatophyta</taxon>
        <taxon>Magnoliopsida</taxon>
        <taxon>Liliopsida</taxon>
        <taxon>Poales</taxon>
        <taxon>Poaceae</taxon>
        <taxon>BOP clade</taxon>
        <taxon>Pooideae</taxon>
        <taxon>Triticodae</taxon>
        <taxon>Triticeae</taxon>
        <taxon>Triticinae</taxon>
        <taxon>Triticum</taxon>
    </lineage>
</organism>
<dbReference type="Gramene" id="TuG1812G0700004689.01.T01">
    <property type="protein sequence ID" value="TuG1812G0700004689.01.T01"/>
    <property type="gene ID" value="TuG1812G0700004689.01"/>
</dbReference>
<evidence type="ECO:0000313" key="2">
    <source>
        <dbReference type="Proteomes" id="UP000015106"/>
    </source>
</evidence>
<proteinExistence type="predicted"/>
<dbReference type="EnsemblPlants" id="TuG1812G0700004689.01.T01">
    <property type="protein sequence ID" value="TuG1812G0700004689.01.T01"/>
    <property type="gene ID" value="TuG1812G0700004689.01"/>
</dbReference>
<accession>A0A8R7VAE0</accession>
<dbReference type="AlphaFoldDB" id="A0A8R7VAE0"/>
<reference evidence="1" key="3">
    <citation type="submission" date="2022-06" db="UniProtKB">
        <authorList>
            <consortium name="EnsemblPlants"/>
        </authorList>
    </citation>
    <scope>IDENTIFICATION</scope>
</reference>
<protein>
    <submittedName>
        <fullName evidence="1">Uncharacterized protein</fullName>
    </submittedName>
</protein>